<name>A0A975HKT6_9GAMM</name>
<dbReference type="SMART" id="SM00195">
    <property type="entry name" value="DSPc"/>
    <property type="match status" value="1"/>
</dbReference>
<dbReference type="InterPro" id="IPR000387">
    <property type="entry name" value="Tyr_Pase_dom"/>
</dbReference>
<dbReference type="Gene3D" id="3.40.50.10330">
    <property type="entry name" value="Probable inorganic polyphosphate/atp-NAD kinase, domain 1"/>
    <property type="match status" value="1"/>
</dbReference>
<dbReference type="Proteomes" id="UP000664904">
    <property type="component" value="Chromosome"/>
</dbReference>
<dbReference type="PANTHER" id="PTHR47216">
    <property type="match status" value="1"/>
</dbReference>
<dbReference type="SUPFAM" id="SSF52799">
    <property type="entry name" value="(Phosphotyrosine protein) phosphatases II"/>
    <property type="match status" value="1"/>
</dbReference>
<keyword evidence="1" id="KW-1133">Transmembrane helix</keyword>
<dbReference type="InterPro" id="IPR029021">
    <property type="entry name" value="Prot-tyrosine_phosphatase-like"/>
</dbReference>
<dbReference type="EMBL" id="CP072133">
    <property type="protein sequence ID" value="QTH71378.1"/>
    <property type="molecule type" value="Genomic_DNA"/>
</dbReference>
<dbReference type="Pfam" id="PF19279">
    <property type="entry name" value="YegS_C"/>
    <property type="match status" value="1"/>
</dbReference>
<feature type="transmembrane region" description="Helical" evidence="1">
    <location>
        <begin position="31"/>
        <end position="50"/>
    </location>
</feature>
<accession>A0A975HKT6</accession>
<dbReference type="PROSITE" id="PS50146">
    <property type="entry name" value="DAGK"/>
    <property type="match status" value="1"/>
</dbReference>
<dbReference type="PANTHER" id="PTHR47216:SF4">
    <property type="entry name" value="OS01G0859400 PROTEIN"/>
    <property type="match status" value="1"/>
</dbReference>
<dbReference type="InterPro" id="IPR020422">
    <property type="entry name" value="TYR_PHOSPHATASE_DUAL_dom"/>
</dbReference>
<evidence type="ECO:0000256" key="1">
    <source>
        <dbReference type="SAM" id="Phobius"/>
    </source>
</evidence>
<feature type="domain" description="Tyrosine specific protein phosphatases" evidence="3">
    <location>
        <begin position="155"/>
        <end position="224"/>
    </location>
</feature>
<dbReference type="InterPro" id="IPR016064">
    <property type="entry name" value="NAD/diacylglycerol_kinase_sf"/>
</dbReference>
<keyword evidence="6" id="KW-1185">Reference proteome</keyword>
<dbReference type="SMART" id="SM00404">
    <property type="entry name" value="PTPc_motif"/>
    <property type="match status" value="1"/>
</dbReference>
<dbReference type="InterPro" id="IPR001206">
    <property type="entry name" value="Diacylglycerol_kinase_cat_dom"/>
</dbReference>
<reference evidence="5" key="1">
    <citation type="submission" date="2021-03" db="EMBL/GenBank/DDBJ databases">
        <title>Complete Genome of Pseudoalteromonas xiamenensis STKMTI.2, a new potential marine bacterium producing anti-Vibrio compounds.</title>
        <authorList>
            <person name="Handayani D.P."/>
            <person name="Isnansetyo A."/>
            <person name="Istiqomah I."/>
            <person name="Jumina J."/>
        </authorList>
    </citation>
    <scope>NUCLEOTIDE SEQUENCE</scope>
    <source>
        <strain evidence="5">STKMTI.2</strain>
    </source>
</reference>
<dbReference type="GO" id="GO:0016301">
    <property type="term" value="F:kinase activity"/>
    <property type="evidence" value="ECO:0007669"/>
    <property type="project" value="InterPro"/>
</dbReference>
<feature type="transmembrane region" description="Helical" evidence="1">
    <location>
        <begin position="62"/>
        <end position="81"/>
    </location>
</feature>
<gene>
    <name evidence="5" type="ORF">J5O05_16615</name>
</gene>
<dbReference type="SUPFAM" id="SSF111331">
    <property type="entry name" value="NAD kinase/diacylglycerol kinase-like"/>
    <property type="match status" value="1"/>
</dbReference>
<dbReference type="AlphaFoldDB" id="A0A975HKT6"/>
<dbReference type="Pfam" id="PF00782">
    <property type="entry name" value="DSPc"/>
    <property type="match status" value="1"/>
</dbReference>
<dbReference type="Gene3D" id="3.90.190.10">
    <property type="entry name" value="Protein tyrosine phosphatase superfamily"/>
    <property type="match status" value="1"/>
</dbReference>
<keyword evidence="1" id="KW-0812">Transmembrane</keyword>
<dbReference type="PROSITE" id="PS50056">
    <property type="entry name" value="TYR_PHOSPHATASE_2"/>
    <property type="match status" value="1"/>
</dbReference>
<feature type="domain" description="Tyrosine-protein phosphatase" evidence="2">
    <location>
        <begin position="90"/>
        <end position="235"/>
    </location>
</feature>
<dbReference type="InterPro" id="IPR003595">
    <property type="entry name" value="Tyr_Pase_cat"/>
</dbReference>
<dbReference type="InterPro" id="IPR045540">
    <property type="entry name" value="YegS/DAGK_C"/>
</dbReference>
<dbReference type="NCBIfam" id="NF009025">
    <property type="entry name" value="PRK12361.1"/>
    <property type="match status" value="1"/>
</dbReference>
<sequence length="538" mass="59937">MKMFKYNFVISLVLALCVVFFKNSWLVYPLLWAFSAVALVSEAYLFNRPTIFRKRSTGEIPLLVKLVLLPYLFVAQSYNWIVCRQKSHVACSKLSDNVFVASRLSKSDVPMLRAEGISAILDVTAEYDGLNLSQSDEGFFYLNIPILDHHIPSPTQIAQALAWIEVMHNESRRVVVHCALGRGRSVFVCAAYFLAQSASSNTDTVMESIQQHRIKARLNKQQRRALTALHQKDLLQHKEQLGMLVNPVAGGGKWMSYENDILGYLTKRYRLVIAKTQPDKTPSESAKLLFNEHEFDVFVAGGGDGTLAAASEIAMENQCTFGILPLGTANSLAHVLQGVVTKFDPIDRACRTLLSGKLQTIDTIDCNGITMLLVAAIGIEAKMIADSDRESKNEQGQFAYIRHFMDALLDNDDITVQVTVDENKTQVVHCASLVVANAAPKVTILAQGGQTEPDYQDGQLDVTIVPHQENVQDYLSVAQVLLGEKPSKDNMVRHFCCKKLHLQFQESLNVAIDGEVHQFDEMSFEIRPKSLVMMVPKA</sequence>
<dbReference type="PROSITE" id="PS50054">
    <property type="entry name" value="TYR_PHOSPHATASE_DUAL"/>
    <property type="match status" value="1"/>
</dbReference>
<evidence type="ECO:0000259" key="3">
    <source>
        <dbReference type="PROSITE" id="PS50056"/>
    </source>
</evidence>
<organism evidence="5 6">
    <name type="scientific">Pseudoalteromonas xiamenensis</name>
    <dbReference type="NCBI Taxonomy" id="882626"/>
    <lineage>
        <taxon>Bacteria</taxon>
        <taxon>Pseudomonadati</taxon>
        <taxon>Pseudomonadota</taxon>
        <taxon>Gammaproteobacteria</taxon>
        <taxon>Alteromonadales</taxon>
        <taxon>Pseudoalteromonadaceae</taxon>
        <taxon>Pseudoalteromonas</taxon>
    </lineage>
</organism>
<proteinExistence type="predicted"/>
<dbReference type="InterPro" id="IPR000340">
    <property type="entry name" value="Dual-sp_phosphatase_cat-dom"/>
</dbReference>
<dbReference type="KEGG" id="pxi:J5O05_16615"/>
<evidence type="ECO:0000259" key="4">
    <source>
        <dbReference type="PROSITE" id="PS50146"/>
    </source>
</evidence>
<evidence type="ECO:0000313" key="6">
    <source>
        <dbReference type="Proteomes" id="UP000664904"/>
    </source>
</evidence>
<dbReference type="Gene3D" id="2.60.200.40">
    <property type="match status" value="1"/>
</dbReference>
<evidence type="ECO:0000259" key="2">
    <source>
        <dbReference type="PROSITE" id="PS50054"/>
    </source>
</evidence>
<evidence type="ECO:0000313" key="5">
    <source>
        <dbReference type="EMBL" id="QTH71378.1"/>
    </source>
</evidence>
<keyword evidence="1" id="KW-0472">Membrane</keyword>
<dbReference type="Pfam" id="PF00781">
    <property type="entry name" value="DAGK_cat"/>
    <property type="match status" value="1"/>
</dbReference>
<dbReference type="InterPro" id="IPR017438">
    <property type="entry name" value="ATP-NAD_kinase_N"/>
</dbReference>
<protein>
    <submittedName>
        <fullName evidence="5">Dual specificity protein phosphatase family protein</fullName>
    </submittedName>
</protein>
<feature type="domain" description="DAGKc" evidence="4">
    <location>
        <begin position="244"/>
        <end position="370"/>
    </location>
</feature>